<accession>A0A7U7J4U3</accession>
<dbReference type="AlphaFoldDB" id="A0A7U7J4U3"/>
<dbReference type="Proteomes" id="UP000019184">
    <property type="component" value="Unassembled WGS sequence"/>
</dbReference>
<evidence type="ECO:0000313" key="1">
    <source>
        <dbReference type="EMBL" id="CDH46025.1"/>
    </source>
</evidence>
<name>A0A7U7J4U3_9GAMM</name>
<evidence type="ECO:0000313" key="2">
    <source>
        <dbReference type="Proteomes" id="UP000019184"/>
    </source>
</evidence>
<dbReference type="EMBL" id="CBTK010000246">
    <property type="protein sequence ID" value="CDH46025.1"/>
    <property type="molecule type" value="Genomic_DNA"/>
</dbReference>
<comment type="caution">
    <text evidence="1">The sequence shown here is derived from an EMBL/GenBank/DDBJ whole genome shotgun (WGS) entry which is preliminary data.</text>
</comment>
<proteinExistence type="predicted"/>
<protein>
    <submittedName>
        <fullName evidence="1">Uncharacterized protein</fullName>
    </submittedName>
</protein>
<gene>
    <name evidence="1" type="ORF">BN874_320034</name>
</gene>
<sequence>MITRDMRINGRGFDQFAGGVHYRHLDPGAQAGIQSQRWTSASRRSQQQIAQIVGEHPDRFFLGGFAQPLFDFGIQMRQQLDLPGPAGGFSQPGGGGPALVADLEMGGDPPFAGVGTGCSRIAEFQRQLQHALIATPKQRQSAMRRDLTKGFPVIEIIAELGALLGFALHPLRVQHRVVPEVFAQLRQQFGVFGEFLHQDLPCAVQRRFRVGYTALRIHKSGSGLFGRLRGIVQQTVGERSQAGFAGNLRFGATLGFVGQVQIFQPGLGVGGKQGGFQFGAELILFADAGENHAAPIFQFAQITQPFFQQAQLGVIQPVSDFLAVAGDEGHRRATIQQGDGGFNLAFLNSEFAGKTLHKVHGQWFSGYDFGLNDGIAPIGSLPCKPRNIFIIPPPFIFFIIF</sequence>
<reference evidence="1 2" key="1">
    <citation type="journal article" date="2014" name="ISME J.">
        <title>Candidatus Competibacter-lineage genomes retrieved from metagenomes reveal functional metabolic diversity.</title>
        <authorList>
            <person name="McIlroy S.J."/>
            <person name="Albertsen M."/>
            <person name="Andresen E.K."/>
            <person name="Saunders A.M."/>
            <person name="Kristiansen R."/>
            <person name="Stokholm-Bjerregaard M."/>
            <person name="Nielsen K.L."/>
            <person name="Nielsen P.H."/>
        </authorList>
    </citation>
    <scope>NUCLEOTIDE SEQUENCE [LARGE SCALE GENOMIC DNA]</scope>
    <source>
        <strain evidence="1 2">Run_B_J11</strain>
    </source>
</reference>
<keyword evidence="2" id="KW-1185">Reference proteome</keyword>
<organism evidence="1 2">
    <name type="scientific">Candidatus Contendobacter odensis Run_B_J11</name>
    <dbReference type="NCBI Taxonomy" id="1400861"/>
    <lineage>
        <taxon>Bacteria</taxon>
        <taxon>Pseudomonadati</taxon>
        <taxon>Pseudomonadota</taxon>
        <taxon>Gammaproteobacteria</taxon>
        <taxon>Candidatus Competibacteraceae</taxon>
        <taxon>Candidatus Contendibacter</taxon>
    </lineage>
</organism>